<evidence type="ECO:0000313" key="2">
    <source>
        <dbReference type="EMBL" id="KAL1883920.1"/>
    </source>
</evidence>
<keyword evidence="3" id="KW-1185">Reference proteome</keyword>
<evidence type="ECO:0000256" key="1">
    <source>
        <dbReference type="SAM" id="MobiDB-lite"/>
    </source>
</evidence>
<dbReference type="Proteomes" id="UP001583177">
    <property type="component" value="Unassembled WGS sequence"/>
</dbReference>
<gene>
    <name evidence="2" type="ORF">Daus18300_000028</name>
</gene>
<feature type="compositionally biased region" description="Polar residues" evidence="1">
    <location>
        <begin position="50"/>
        <end position="67"/>
    </location>
</feature>
<feature type="region of interest" description="Disordered" evidence="1">
    <location>
        <begin position="1"/>
        <end position="68"/>
    </location>
</feature>
<organism evidence="2 3">
    <name type="scientific">Diaporthe australafricana</name>
    <dbReference type="NCBI Taxonomy" id="127596"/>
    <lineage>
        <taxon>Eukaryota</taxon>
        <taxon>Fungi</taxon>
        <taxon>Dikarya</taxon>
        <taxon>Ascomycota</taxon>
        <taxon>Pezizomycotina</taxon>
        <taxon>Sordariomycetes</taxon>
        <taxon>Sordariomycetidae</taxon>
        <taxon>Diaporthales</taxon>
        <taxon>Diaporthaceae</taxon>
        <taxon>Diaporthe</taxon>
    </lineage>
</organism>
<accession>A0ABR3Y7H7</accession>
<feature type="compositionally biased region" description="Polar residues" evidence="1">
    <location>
        <begin position="1"/>
        <end position="11"/>
    </location>
</feature>
<dbReference type="EMBL" id="JAWRVE010000001">
    <property type="protein sequence ID" value="KAL1883920.1"/>
    <property type="molecule type" value="Genomic_DNA"/>
</dbReference>
<feature type="region of interest" description="Disordered" evidence="1">
    <location>
        <begin position="129"/>
        <end position="149"/>
    </location>
</feature>
<comment type="caution">
    <text evidence="2">The sequence shown here is derived from an EMBL/GenBank/DDBJ whole genome shotgun (WGS) entry which is preliminary data.</text>
</comment>
<feature type="compositionally biased region" description="Polar residues" evidence="1">
    <location>
        <begin position="18"/>
        <end position="27"/>
    </location>
</feature>
<feature type="compositionally biased region" description="Polar residues" evidence="1">
    <location>
        <begin position="129"/>
        <end position="140"/>
    </location>
</feature>
<sequence>MAQTRAQTSKKSAPKQVGRSSAFTRTGPSALKPGSAIKKKTRNQSKKEPNQSALNISTTAPSEATTDTEARTMAANKAIENLTNGSTLPKEVIVQYTLRITPQPGAKMEEMEEAVRNIESPCKNAIWSSSKMKHTQSNDPKGTPINGSGAARKETLEINLIHNDCGHRTVVPYSCRKNRQEYHAKHWRITPHSEAMKIREILGVVRAMADLVATCEVVARRSWTVNAVSHYGV</sequence>
<proteinExistence type="predicted"/>
<protein>
    <submittedName>
        <fullName evidence="2">Uncharacterized protein</fullName>
    </submittedName>
</protein>
<evidence type="ECO:0000313" key="3">
    <source>
        <dbReference type="Proteomes" id="UP001583177"/>
    </source>
</evidence>
<name>A0ABR3Y7H7_9PEZI</name>
<reference evidence="2 3" key="1">
    <citation type="journal article" date="2024" name="IMA Fungus">
        <title>IMA Genome - F19 : A genome assembly and annotation guide to empower mycologists, including annotated draft genome sequences of Ceratocystis pirilliformis, Diaporthe australafricana, Fusarium ophioides, Paecilomyces lecythidis, and Sporothrix stenoceras.</title>
        <authorList>
            <person name="Aylward J."/>
            <person name="Wilson A.M."/>
            <person name="Visagie C.M."/>
            <person name="Spraker J."/>
            <person name="Barnes I."/>
            <person name="Buitendag C."/>
            <person name="Ceriani C."/>
            <person name="Del Mar Angel L."/>
            <person name="du Plessis D."/>
            <person name="Fuchs T."/>
            <person name="Gasser K."/>
            <person name="Kramer D."/>
            <person name="Li W."/>
            <person name="Munsamy K."/>
            <person name="Piso A."/>
            <person name="Price J.L."/>
            <person name="Sonnekus B."/>
            <person name="Thomas C."/>
            <person name="van der Nest A."/>
            <person name="van Dijk A."/>
            <person name="van Heerden A."/>
            <person name="van Vuuren N."/>
            <person name="Yilmaz N."/>
            <person name="Duong T.A."/>
            <person name="van der Merwe N.A."/>
            <person name="Wingfield M.J."/>
            <person name="Wingfield B.D."/>
        </authorList>
    </citation>
    <scope>NUCLEOTIDE SEQUENCE [LARGE SCALE GENOMIC DNA]</scope>
    <source>
        <strain evidence="2 3">CMW 18300</strain>
    </source>
</reference>